<evidence type="ECO:0000313" key="2">
    <source>
        <dbReference type="EMBL" id="POW08247.1"/>
    </source>
</evidence>
<proteinExistence type="predicted"/>
<reference evidence="2" key="1">
    <citation type="submission" date="2017-12" db="EMBL/GenBank/DDBJ databases">
        <title>Gene loss provides genomic basis for host adaptation in cereal stripe rust fungi.</title>
        <authorList>
            <person name="Xia C."/>
        </authorList>
    </citation>
    <scope>NUCLEOTIDE SEQUENCE [LARGE SCALE GENOMIC DNA]</scope>
    <source>
        <strain evidence="2">93-210</strain>
    </source>
</reference>
<sequence>MAGDPQPPYSIAIACPPQDIDKLRRSATSPKLRSVCDNTPNNRPATNLFSTVDAQSSLSTLSHAIPQKTLPSPPTSTSPSPSPSNPSANSNTTTPISPTPSVNLCDVTPLFFIDASGNTTSNMYSNYPDTFEISAMGPISVVHTPEAPVSLSMAEEQERLIREADLENYLEYLKEYNNLQHSSTVPA</sequence>
<dbReference type="VEuPathDB" id="FungiDB:PSTT_07716"/>
<gene>
    <name evidence="2" type="ORF">PSTT_07716</name>
</gene>
<evidence type="ECO:0000313" key="3">
    <source>
        <dbReference type="Proteomes" id="UP000239156"/>
    </source>
</evidence>
<feature type="region of interest" description="Disordered" evidence="1">
    <location>
        <begin position="65"/>
        <end position="100"/>
    </location>
</feature>
<organism evidence="2 3">
    <name type="scientific">Puccinia striiformis</name>
    <dbReference type="NCBI Taxonomy" id="27350"/>
    <lineage>
        <taxon>Eukaryota</taxon>
        <taxon>Fungi</taxon>
        <taxon>Dikarya</taxon>
        <taxon>Basidiomycota</taxon>
        <taxon>Pucciniomycotina</taxon>
        <taxon>Pucciniomycetes</taxon>
        <taxon>Pucciniales</taxon>
        <taxon>Pucciniaceae</taxon>
        <taxon>Puccinia</taxon>
    </lineage>
</organism>
<protein>
    <submittedName>
        <fullName evidence="2">Uncharacterized protein</fullName>
    </submittedName>
</protein>
<keyword evidence="3" id="KW-1185">Reference proteome</keyword>
<accession>A0A2S4VFH1</accession>
<dbReference type="EMBL" id="PKSL01000066">
    <property type="protein sequence ID" value="POW08247.1"/>
    <property type="molecule type" value="Genomic_DNA"/>
</dbReference>
<feature type="region of interest" description="Disordered" evidence="1">
    <location>
        <begin position="1"/>
        <end position="53"/>
    </location>
</feature>
<name>A0A2S4VFH1_9BASI</name>
<feature type="compositionally biased region" description="Polar residues" evidence="1">
    <location>
        <begin position="26"/>
        <end position="53"/>
    </location>
</feature>
<dbReference type="Proteomes" id="UP000239156">
    <property type="component" value="Unassembled WGS sequence"/>
</dbReference>
<feature type="compositionally biased region" description="Pro residues" evidence="1">
    <location>
        <begin position="71"/>
        <end position="84"/>
    </location>
</feature>
<comment type="caution">
    <text evidence="2">The sequence shown here is derived from an EMBL/GenBank/DDBJ whole genome shotgun (WGS) entry which is preliminary data.</text>
</comment>
<dbReference type="VEuPathDB" id="FungiDB:PSHT_02067"/>
<feature type="compositionally biased region" description="Low complexity" evidence="1">
    <location>
        <begin position="85"/>
        <end position="100"/>
    </location>
</feature>
<evidence type="ECO:0000256" key="1">
    <source>
        <dbReference type="SAM" id="MobiDB-lite"/>
    </source>
</evidence>